<reference evidence="13 14" key="1">
    <citation type="journal article" date="2016" name="Nat. Commun.">
        <title>Thousands of microbial genomes shed light on interconnected biogeochemical processes in an aquifer system.</title>
        <authorList>
            <person name="Anantharaman K."/>
            <person name="Brown C.T."/>
            <person name="Hug L.A."/>
            <person name="Sharon I."/>
            <person name="Castelle C.J."/>
            <person name="Probst A.J."/>
            <person name="Thomas B.C."/>
            <person name="Singh A."/>
            <person name="Wilkins M.J."/>
            <person name="Karaoz U."/>
            <person name="Brodie E.L."/>
            <person name="Williams K.H."/>
            <person name="Hubbard S.S."/>
            <person name="Banfield J.F."/>
        </authorList>
    </citation>
    <scope>NUCLEOTIDE SEQUENCE [LARGE SCALE GENOMIC DNA]</scope>
</reference>
<evidence type="ECO:0000256" key="5">
    <source>
        <dbReference type="ARBA" id="ARBA00022840"/>
    </source>
</evidence>
<dbReference type="InterPro" id="IPR013155">
    <property type="entry name" value="M/V/L/I-tRNA-synth_anticd-bd"/>
</dbReference>
<gene>
    <name evidence="13" type="ORF">A3C92_02270</name>
</gene>
<dbReference type="Proteomes" id="UP000177177">
    <property type="component" value="Unassembled WGS sequence"/>
</dbReference>
<protein>
    <recommendedName>
        <fullName evidence="2 9">Leucine--tRNA ligase</fullName>
        <ecNumber evidence="2 9">6.1.1.4</ecNumber>
    </recommendedName>
</protein>
<dbReference type="PRINTS" id="PR00985">
    <property type="entry name" value="TRNASYNTHLEU"/>
</dbReference>
<organism evidence="13 14">
    <name type="scientific">Candidatus Sungbacteria bacterium RIFCSPHIGHO2_02_FULL_53_17</name>
    <dbReference type="NCBI Taxonomy" id="1802275"/>
    <lineage>
        <taxon>Bacteria</taxon>
        <taxon>Candidatus Sungiibacteriota</taxon>
    </lineage>
</organism>
<dbReference type="EMBL" id="MHQN01000007">
    <property type="protein sequence ID" value="OHA03987.1"/>
    <property type="molecule type" value="Genomic_DNA"/>
</dbReference>
<evidence type="ECO:0000256" key="8">
    <source>
        <dbReference type="ARBA" id="ARBA00047469"/>
    </source>
</evidence>
<dbReference type="GO" id="GO:0006429">
    <property type="term" value="P:leucyl-tRNA aminoacylation"/>
    <property type="evidence" value="ECO:0007669"/>
    <property type="project" value="UniProtKB-UniRule"/>
</dbReference>
<dbReference type="Gene3D" id="3.90.740.10">
    <property type="entry name" value="Valyl/Leucyl/Isoleucyl-tRNA synthetase, editing domain"/>
    <property type="match status" value="1"/>
</dbReference>
<evidence type="ECO:0000256" key="9">
    <source>
        <dbReference type="NCBIfam" id="TIGR00396"/>
    </source>
</evidence>
<evidence type="ECO:0000259" key="11">
    <source>
        <dbReference type="Pfam" id="PF08264"/>
    </source>
</evidence>
<dbReference type="CDD" id="cd07958">
    <property type="entry name" value="Anticodon_Ia_Leu_BEm"/>
    <property type="match status" value="1"/>
</dbReference>
<evidence type="ECO:0000256" key="2">
    <source>
        <dbReference type="ARBA" id="ARBA00013164"/>
    </source>
</evidence>
<feature type="domain" description="Methionyl/Valyl/Leucyl/Isoleucyl-tRNA synthetase anticodon-binding" evidence="11">
    <location>
        <begin position="499"/>
        <end position="612"/>
    </location>
</feature>
<dbReference type="Gene3D" id="3.40.50.620">
    <property type="entry name" value="HUPs"/>
    <property type="match status" value="1"/>
</dbReference>
<dbReference type="InterPro" id="IPR025709">
    <property type="entry name" value="Leu_tRNA-synth_edit"/>
</dbReference>
<dbReference type="GO" id="GO:0002161">
    <property type="term" value="F:aminoacyl-tRNA deacylase activity"/>
    <property type="evidence" value="ECO:0007669"/>
    <property type="project" value="InterPro"/>
</dbReference>
<evidence type="ECO:0000259" key="12">
    <source>
        <dbReference type="Pfam" id="PF13603"/>
    </source>
</evidence>
<dbReference type="GO" id="GO:0004823">
    <property type="term" value="F:leucine-tRNA ligase activity"/>
    <property type="evidence" value="ECO:0007669"/>
    <property type="project" value="UniProtKB-UniRule"/>
</dbReference>
<dbReference type="SUPFAM" id="SSF47323">
    <property type="entry name" value="Anticodon-binding domain of a subclass of class I aminoacyl-tRNA synthetases"/>
    <property type="match status" value="1"/>
</dbReference>
<sequence length="647" mass="73243">KITDYAERLLKNLEKIDWSERVKIAQKNWIGKSEGALVRFPICRKSDFQRGKSDFPEIEVFTTRPDTLFGATYLVLGPEHPLLADAAMSMDNRVEVEAYIRVARAKNRDERIAGEREKTGVEIMGVKAVNPANNEQLSVWVADYVLGNVGTGAIMAVPAHDERDFDFSKKYKLPIRCVVEPPAMVRSVYPRNAVDLAMGAKAELHIVADCWIGGGMMINSGKFTGMDSEKAKWEITEFVRGKWIAQYRLRDWLISRQRYWGPPIPMIFCDSCAASKEGERAEMPGWYAVPTKDLPVTLPFIKEFRPTGKDQSPLAEVAKFYKVRCPKCKSWARRETDVSDTFLDSAWYFLRYPSAHDNRDAWNVAVTKKWLPVNMYIGGAEHSVLHLMYARFLTMALYDAGMLSFEEPFTTFRAHGLITKDGAKMSKSKGNVVNPDEYIGAYGADAVRMYLAFLAPFEQGGDFRDAGIKGITRFLERVWKLADAKLQRKIQNENVQWMIHRTIKKVTEDIEGLQYNTAISALMILLNMFEEHESAVSDSDLKIFLKLLAPFAPYMTEELWQGLANGKSASIHHTSWPAYDPKMIETQTFELVIQVNGKIRGRATLPRDTDEAKALHAARGVKTVAAHLSGEPKKVIFIPNTLINFVV</sequence>
<comment type="catalytic activity">
    <reaction evidence="8">
        <text>tRNA(Leu) + L-leucine + ATP = L-leucyl-tRNA(Leu) + AMP + diphosphate</text>
        <dbReference type="Rhea" id="RHEA:11688"/>
        <dbReference type="Rhea" id="RHEA-COMP:9613"/>
        <dbReference type="Rhea" id="RHEA-COMP:9622"/>
        <dbReference type="ChEBI" id="CHEBI:30616"/>
        <dbReference type="ChEBI" id="CHEBI:33019"/>
        <dbReference type="ChEBI" id="CHEBI:57427"/>
        <dbReference type="ChEBI" id="CHEBI:78442"/>
        <dbReference type="ChEBI" id="CHEBI:78494"/>
        <dbReference type="ChEBI" id="CHEBI:456215"/>
        <dbReference type="EC" id="6.1.1.4"/>
    </reaction>
</comment>
<dbReference type="GO" id="GO:0005829">
    <property type="term" value="C:cytosol"/>
    <property type="evidence" value="ECO:0007669"/>
    <property type="project" value="TreeGrafter"/>
</dbReference>
<evidence type="ECO:0000256" key="3">
    <source>
        <dbReference type="ARBA" id="ARBA00022598"/>
    </source>
</evidence>
<keyword evidence="3 13" id="KW-0436">Ligase</keyword>
<evidence type="ECO:0000256" key="1">
    <source>
        <dbReference type="ARBA" id="ARBA00005594"/>
    </source>
</evidence>
<dbReference type="SUPFAM" id="SSF50677">
    <property type="entry name" value="ValRS/IleRS/LeuRS editing domain"/>
    <property type="match status" value="1"/>
</dbReference>
<dbReference type="Pfam" id="PF13603">
    <property type="entry name" value="tRNA-synt_1_2"/>
    <property type="match status" value="1"/>
</dbReference>
<proteinExistence type="inferred from homology"/>
<feature type="non-terminal residue" evidence="13">
    <location>
        <position position="1"/>
    </location>
</feature>
<keyword evidence="6" id="KW-0648">Protein biosynthesis</keyword>
<dbReference type="SUPFAM" id="SSF52374">
    <property type="entry name" value="Nucleotidylyl transferase"/>
    <property type="match status" value="1"/>
</dbReference>
<dbReference type="GO" id="GO:0005524">
    <property type="term" value="F:ATP binding"/>
    <property type="evidence" value="ECO:0007669"/>
    <property type="project" value="UniProtKB-KW"/>
</dbReference>
<evidence type="ECO:0000313" key="13">
    <source>
        <dbReference type="EMBL" id="OHA03987.1"/>
    </source>
</evidence>
<evidence type="ECO:0000256" key="6">
    <source>
        <dbReference type="ARBA" id="ARBA00022917"/>
    </source>
</evidence>
<comment type="caution">
    <text evidence="13">The sequence shown here is derived from an EMBL/GenBank/DDBJ whole genome shotgun (WGS) entry which is preliminary data.</text>
</comment>
<keyword evidence="5" id="KW-0067">ATP-binding</keyword>
<dbReference type="InterPro" id="IPR009008">
    <property type="entry name" value="Val/Leu/Ile-tRNA-synth_edit"/>
</dbReference>
<keyword evidence="4" id="KW-0547">Nucleotide-binding</keyword>
<evidence type="ECO:0000313" key="14">
    <source>
        <dbReference type="Proteomes" id="UP000177177"/>
    </source>
</evidence>
<dbReference type="Gene3D" id="1.10.730.10">
    <property type="entry name" value="Isoleucyl-tRNA Synthetase, Domain 1"/>
    <property type="match status" value="1"/>
</dbReference>
<dbReference type="Pfam" id="PF08264">
    <property type="entry name" value="Anticodon_1"/>
    <property type="match status" value="1"/>
</dbReference>
<dbReference type="FunFam" id="1.10.730.10:FF:000002">
    <property type="entry name" value="Leucine--tRNA ligase"/>
    <property type="match status" value="1"/>
</dbReference>
<accession>A0A1G2KX45</accession>
<keyword evidence="7" id="KW-0030">Aminoacyl-tRNA synthetase</keyword>
<dbReference type="PANTHER" id="PTHR43740:SF2">
    <property type="entry name" value="LEUCINE--TRNA LIGASE, MITOCHONDRIAL"/>
    <property type="match status" value="1"/>
</dbReference>
<evidence type="ECO:0000256" key="4">
    <source>
        <dbReference type="ARBA" id="ARBA00022741"/>
    </source>
</evidence>
<dbReference type="NCBIfam" id="TIGR00396">
    <property type="entry name" value="leuS_bact"/>
    <property type="match status" value="1"/>
</dbReference>
<comment type="similarity">
    <text evidence="1">Belongs to the class-I aminoacyl-tRNA synthetase family.</text>
</comment>
<dbReference type="InterPro" id="IPR009080">
    <property type="entry name" value="tRNAsynth_Ia_anticodon-bd"/>
</dbReference>
<feature type="domain" description="Aminoacyl-tRNA synthetase class Ia" evidence="10">
    <location>
        <begin position="242"/>
        <end position="456"/>
    </location>
</feature>
<dbReference type="InterPro" id="IPR014729">
    <property type="entry name" value="Rossmann-like_a/b/a_fold"/>
</dbReference>
<evidence type="ECO:0000259" key="10">
    <source>
        <dbReference type="Pfam" id="PF00133"/>
    </source>
</evidence>
<name>A0A1G2KX45_9BACT</name>
<dbReference type="InterPro" id="IPR002302">
    <property type="entry name" value="Leu-tRNA-ligase"/>
</dbReference>
<dbReference type="PANTHER" id="PTHR43740">
    <property type="entry name" value="LEUCYL-TRNA SYNTHETASE"/>
    <property type="match status" value="1"/>
</dbReference>
<dbReference type="EC" id="6.1.1.4" evidence="2 9"/>
<dbReference type="AlphaFoldDB" id="A0A1G2KX45"/>
<dbReference type="Pfam" id="PF00133">
    <property type="entry name" value="tRNA-synt_1"/>
    <property type="match status" value="1"/>
</dbReference>
<feature type="domain" description="Leucyl-tRNA synthetase editing" evidence="12">
    <location>
        <begin position="27"/>
        <end position="238"/>
    </location>
</feature>
<evidence type="ECO:0000256" key="7">
    <source>
        <dbReference type="ARBA" id="ARBA00023146"/>
    </source>
</evidence>
<dbReference type="InterPro" id="IPR002300">
    <property type="entry name" value="aa-tRNA-synth_Ia"/>
</dbReference>